<reference evidence="2 3" key="1">
    <citation type="submission" date="2019-06" db="EMBL/GenBank/DDBJ databases">
        <title>Sequencing the genomes of 1000 actinobacteria strains.</title>
        <authorList>
            <person name="Klenk H.-P."/>
        </authorList>
    </citation>
    <scope>NUCLEOTIDE SEQUENCE [LARGE SCALE GENOMIC DNA]</scope>
    <source>
        <strain evidence="2 3">DSM 45885</strain>
    </source>
</reference>
<keyword evidence="1" id="KW-1133">Transmembrane helix</keyword>
<name>A0A561W728_9ACTN</name>
<dbReference type="Proteomes" id="UP000317685">
    <property type="component" value="Unassembled WGS sequence"/>
</dbReference>
<organism evidence="2 3">
    <name type="scientific">Micromonospora taraxaci</name>
    <dbReference type="NCBI Taxonomy" id="1316803"/>
    <lineage>
        <taxon>Bacteria</taxon>
        <taxon>Bacillati</taxon>
        <taxon>Actinomycetota</taxon>
        <taxon>Actinomycetes</taxon>
        <taxon>Micromonosporales</taxon>
        <taxon>Micromonosporaceae</taxon>
        <taxon>Micromonospora</taxon>
    </lineage>
</organism>
<feature type="transmembrane region" description="Helical" evidence="1">
    <location>
        <begin position="12"/>
        <end position="33"/>
    </location>
</feature>
<protein>
    <submittedName>
        <fullName evidence="2">Uncharacterized protein</fullName>
    </submittedName>
</protein>
<feature type="transmembrane region" description="Helical" evidence="1">
    <location>
        <begin position="39"/>
        <end position="55"/>
    </location>
</feature>
<evidence type="ECO:0000313" key="3">
    <source>
        <dbReference type="Proteomes" id="UP000317685"/>
    </source>
</evidence>
<proteinExistence type="predicted"/>
<dbReference type="RefSeq" id="WP_145784671.1">
    <property type="nucleotide sequence ID" value="NZ_VIWZ01000001.1"/>
</dbReference>
<keyword evidence="1" id="KW-0472">Membrane</keyword>
<comment type="caution">
    <text evidence="2">The sequence shown here is derived from an EMBL/GenBank/DDBJ whole genome shotgun (WGS) entry which is preliminary data.</text>
</comment>
<dbReference type="EMBL" id="VIWZ01000001">
    <property type="protein sequence ID" value="TWG19671.1"/>
    <property type="molecule type" value="Genomic_DNA"/>
</dbReference>
<dbReference type="GeneID" id="300130516"/>
<evidence type="ECO:0000313" key="2">
    <source>
        <dbReference type="EMBL" id="TWG19671.1"/>
    </source>
</evidence>
<keyword evidence="1" id="KW-0812">Transmembrane</keyword>
<gene>
    <name evidence="2" type="ORF">FHU34_115055</name>
</gene>
<accession>A0A561W728</accession>
<dbReference type="AlphaFoldDB" id="A0A561W728"/>
<evidence type="ECO:0000256" key="1">
    <source>
        <dbReference type="SAM" id="Phobius"/>
    </source>
</evidence>
<sequence length="72" mass="7279">MTNERGRAVGGYFLRLLGGVLVILGILGLFSSLAEGNPVGLIIAGVFVVGGAVLLKRSGGARRPASTTPGTR</sequence>
<keyword evidence="3" id="KW-1185">Reference proteome</keyword>